<dbReference type="Proteomes" id="UP000260721">
    <property type="component" value="Unassembled WGS sequence"/>
</dbReference>
<sequence length="97" mass="11270">MTAEQMFKCLGYEKTSKKDSENIIYEKVETYFSDLDDKDTIKKSTYIHYISFDLNYNTVNSSVQNRDSFDGELAAQINAMEMLAVIKQCKEIGWLDD</sequence>
<organism evidence="1 2">
    <name type="scientific">Faecalicoccus pleomorphus</name>
    <dbReference type="NCBI Taxonomy" id="1323"/>
    <lineage>
        <taxon>Bacteria</taxon>
        <taxon>Bacillati</taxon>
        <taxon>Bacillota</taxon>
        <taxon>Erysipelotrichia</taxon>
        <taxon>Erysipelotrichales</taxon>
        <taxon>Erysipelotrichaceae</taxon>
        <taxon>Faecalicoccus</taxon>
    </lineage>
</organism>
<dbReference type="EMBL" id="QUSK01000021">
    <property type="protein sequence ID" value="RGD74831.1"/>
    <property type="molecule type" value="Genomic_DNA"/>
</dbReference>
<name>A0A3E3DZU4_9FIRM</name>
<protein>
    <submittedName>
        <fullName evidence="1">Uncharacterized protein</fullName>
    </submittedName>
</protein>
<gene>
    <name evidence="1" type="ORF">DXC78_09340</name>
</gene>
<reference evidence="1 2" key="1">
    <citation type="submission" date="2018-08" db="EMBL/GenBank/DDBJ databases">
        <title>A genome reference for cultivated species of the human gut microbiota.</title>
        <authorList>
            <person name="Zou Y."/>
            <person name="Xue W."/>
            <person name="Luo G."/>
        </authorList>
    </citation>
    <scope>NUCLEOTIDE SEQUENCE [LARGE SCALE GENOMIC DNA]</scope>
    <source>
        <strain evidence="1 2">TF08-11</strain>
    </source>
</reference>
<proteinExistence type="predicted"/>
<accession>A0A3E3DZU4</accession>
<comment type="caution">
    <text evidence="1">The sequence shown here is derived from an EMBL/GenBank/DDBJ whole genome shotgun (WGS) entry which is preliminary data.</text>
</comment>
<evidence type="ECO:0000313" key="2">
    <source>
        <dbReference type="Proteomes" id="UP000260721"/>
    </source>
</evidence>
<dbReference type="RefSeq" id="WP_117446775.1">
    <property type="nucleotide sequence ID" value="NZ_JBFBOW010000001.1"/>
</dbReference>
<evidence type="ECO:0000313" key="1">
    <source>
        <dbReference type="EMBL" id="RGD74831.1"/>
    </source>
</evidence>
<dbReference type="AlphaFoldDB" id="A0A3E3DZU4"/>